<feature type="region of interest" description="Disordered" evidence="1">
    <location>
        <begin position="60"/>
        <end position="89"/>
    </location>
</feature>
<feature type="compositionally biased region" description="Polar residues" evidence="1">
    <location>
        <begin position="126"/>
        <end position="137"/>
    </location>
</feature>
<dbReference type="GeneID" id="105428845"/>
<reference evidence="3" key="1">
    <citation type="submission" date="2025-08" db="UniProtKB">
        <authorList>
            <consortium name="RefSeq"/>
        </authorList>
    </citation>
    <scope>IDENTIFICATION</scope>
</reference>
<evidence type="ECO:0000313" key="2">
    <source>
        <dbReference type="Proteomes" id="UP000504615"/>
    </source>
</evidence>
<dbReference type="OrthoDB" id="8197607at2759"/>
<feature type="compositionally biased region" description="Polar residues" evidence="1">
    <location>
        <begin position="70"/>
        <end position="86"/>
    </location>
</feature>
<evidence type="ECO:0000313" key="3">
    <source>
        <dbReference type="RefSeq" id="XP_025074453.1"/>
    </source>
</evidence>
<dbReference type="CDD" id="cd21853">
    <property type="entry name" value="KNL1_NTD"/>
    <property type="match status" value="1"/>
</dbReference>
<organism evidence="2 3">
    <name type="scientific">Pogonomyrmex barbatus</name>
    <name type="common">red harvester ant</name>
    <dbReference type="NCBI Taxonomy" id="144034"/>
    <lineage>
        <taxon>Eukaryota</taxon>
        <taxon>Metazoa</taxon>
        <taxon>Ecdysozoa</taxon>
        <taxon>Arthropoda</taxon>
        <taxon>Hexapoda</taxon>
        <taxon>Insecta</taxon>
        <taxon>Pterygota</taxon>
        <taxon>Neoptera</taxon>
        <taxon>Endopterygota</taxon>
        <taxon>Hymenoptera</taxon>
        <taxon>Apocrita</taxon>
        <taxon>Aculeata</taxon>
        <taxon>Formicoidea</taxon>
        <taxon>Formicidae</taxon>
        <taxon>Myrmicinae</taxon>
        <taxon>Pogonomyrmex</taxon>
    </lineage>
</organism>
<keyword evidence="2" id="KW-1185">Reference proteome</keyword>
<proteinExistence type="predicted"/>
<evidence type="ECO:0000256" key="1">
    <source>
        <dbReference type="SAM" id="MobiDB-lite"/>
    </source>
</evidence>
<gene>
    <name evidence="3" type="primary">LOC105428845</name>
</gene>
<dbReference type="Proteomes" id="UP000504615">
    <property type="component" value="Unplaced"/>
</dbReference>
<sequence length="928" mass="106066">MFLFSYVCERNVGIEAAYSILVILCVKCVFYNTEMLQEKNNIICRRIPSDSERNKFRRSSILKPRKPRQPLQNVNFDSSSDENSPVPSKIKRRVSFAEKKHVKEFCHSTEQGTVWDNTYEEHDSSLKGSSVTDQNGETESKENASLHNSNNSCVNKCINFESNSMSTHVIDDQISQKYVAIANEEDDTNYNLDFTNPISTDLSNVFQVENTALPSRFEDKISSISVTYNDKNEEHIELLDEKSYRQTVITNASHISKNIKPNNIIIYKDSDEEDYTNKVAKNYSELCPNNTSKLNETHIQDLSMELTTPISFLISANSHIEKQKTQKDDIINNIDTNYTSNYNNISMEITEAVPMSTMSVTSDLRIFKQIPMISQNCEETNGNVANNDHNVFSTAFNLQSDIVSKDIVSEQIQNCEDTKGDVANNDHNIFSTAFNLQSDIVSIDIISEQIQNVNCANDSMILTSVIQSSRDVIGTDTCHTNNVIVNNLMKATSISPKIYEKNTCNENVVKGNDLRKDQTDKTEIFNDIQMEMTVPVNTILSSNIYNKKNLKVDEPIFTNDKTTFLNLSMEMTKAVSTKSRQEITDTITCESLSKENIHSEKDKGTICLNEETRILHKSMEFTEVVSNSPHCEKIFNIIHTTRSSEKLPKTYLSAEKSTSTTFQTDADTRISDSNLRDSLNEINRCSFLRKSLENNLVELQSITPPSFECPDSEEENSSHQVQSEFQLPVVTDVSINNISDRLIINNVTETKYPIDSRKSVANDYFTNLTEKEESINNQTEDCYKKIIVDKIEDNQEVDCQETAKTIIDDNQLNESNCYITENKEMNEESILLTNTKNEEIMTMENINLNCTSLISTEIKVIDEDQINEREYTSKKVNKDTKLQDNIKIKRQYLNVEKKQEIDECDDHLNRTETVIKHQIKIVKKKKKI</sequence>
<dbReference type="RefSeq" id="XP_025074453.1">
    <property type="nucleotide sequence ID" value="XM_025218668.1"/>
</dbReference>
<name>A0A8N1S8Y2_9HYME</name>
<protein>
    <submittedName>
        <fullName evidence="3">Uncharacterized protein LOC105428845</fullName>
    </submittedName>
</protein>
<dbReference type="Pfam" id="PF15402">
    <property type="entry name" value="MELT_2"/>
    <property type="match status" value="2"/>
</dbReference>
<accession>A0A8N1S8Y2</accession>
<feature type="region of interest" description="Disordered" evidence="1">
    <location>
        <begin position="120"/>
        <end position="148"/>
    </location>
</feature>
<dbReference type="AlphaFoldDB" id="A0A8N1S8Y2"/>